<proteinExistence type="inferred from homology"/>
<dbReference type="FunFam" id="3.40.50.300:FF:000032">
    <property type="entry name" value="Export ABC transporter ATP-binding protein"/>
    <property type="match status" value="1"/>
</dbReference>
<comment type="caution">
    <text evidence="6">The sequence shown here is derived from an EMBL/GenBank/DDBJ whole genome shotgun (WGS) entry which is preliminary data.</text>
</comment>
<dbReference type="STRING" id="1844972.A7K91_13040"/>
<dbReference type="InterPro" id="IPR027417">
    <property type="entry name" value="P-loop_NTPase"/>
</dbReference>
<dbReference type="PROSITE" id="PS00211">
    <property type="entry name" value="ABC_TRANSPORTER_1"/>
    <property type="match status" value="1"/>
</dbReference>
<dbReference type="GO" id="GO:0098796">
    <property type="term" value="C:membrane protein complex"/>
    <property type="evidence" value="ECO:0007669"/>
    <property type="project" value="UniProtKB-ARBA"/>
</dbReference>
<dbReference type="GO" id="GO:0005524">
    <property type="term" value="F:ATP binding"/>
    <property type="evidence" value="ECO:0007669"/>
    <property type="project" value="UniProtKB-KW"/>
</dbReference>
<keyword evidence="2" id="KW-0813">Transport</keyword>
<feature type="domain" description="ABC transporter" evidence="5">
    <location>
        <begin position="4"/>
        <end position="244"/>
    </location>
</feature>
<keyword evidence="4 6" id="KW-0067">ATP-binding</keyword>
<dbReference type="GO" id="GO:0022857">
    <property type="term" value="F:transmembrane transporter activity"/>
    <property type="evidence" value="ECO:0007669"/>
    <property type="project" value="UniProtKB-ARBA"/>
</dbReference>
<evidence type="ECO:0000313" key="7">
    <source>
        <dbReference type="Proteomes" id="UP000092024"/>
    </source>
</evidence>
<dbReference type="OrthoDB" id="9791546at2"/>
<dbReference type="GO" id="GO:0016887">
    <property type="term" value="F:ATP hydrolysis activity"/>
    <property type="evidence" value="ECO:0007669"/>
    <property type="project" value="InterPro"/>
</dbReference>
<evidence type="ECO:0000313" key="6">
    <source>
        <dbReference type="EMBL" id="OBR64417.1"/>
    </source>
</evidence>
<dbReference type="PANTHER" id="PTHR42798">
    <property type="entry name" value="LIPOPROTEIN-RELEASING SYSTEM ATP-BINDING PROTEIN LOLD"/>
    <property type="match status" value="1"/>
</dbReference>
<keyword evidence="3" id="KW-0547">Nucleotide-binding</keyword>
<dbReference type="SUPFAM" id="SSF52540">
    <property type="entry name" value="P-loop containing nucleoside triphosphate hydrolases"/>
    <property type="match status" value="1"/>
</dbReference>
<evidence type="ECO:0000256" key="1">
    <source>
        <dbReference type="ARBA" id="ARBA00005417"/>
    </source>
</evidence>
<comment type="similarity">
    <text evidence="1">Belongs to the ABC transporter superfamily.</text>
</comment>
<dbReference type="CDD" id="cd03255">
    <property type="entry name" value="ABC_MJ0796_LolCDE_FtsE"/>
    <property type="match status" value="1"/>
</dbReference>
<dbReference type="InterPro" id="IPR003439">
    <property type="entry name" value="ABC_transporter-like_ATP-bd"/>
</dbReference>
<sequence>MSVLKATALGKLYSSKGNVVFKALEDIDLEINPGEFVGVMGPSGSGKTTLLNLLATIDRPTSGTVQINGVNPVKLNPAQLALFRRRELGFVFQDYNLLDTLTIKENIILPLVLGGVRPAEIGKALEPLVELLQIDGILGKRTYEVSGGQKQRAAIARAIIHKPSLLLADELTGNLDSKAAKDVMDALKDMNEQYNATILMVTHDPFSASYCQRIVFIKDGRLFSEIRRGSNRQTFFQQILDALSVLGGNFDDVPFARP</sequence>
<dbReference type="PROSITE" id="PS50893">
    <property type="entry name" value="ABC_TRANSPORTER_2"/>
    <property type="match status" value="1"/>
</dbReference>
<dbReference type="SMART" id="SM00382">
    <property type="entry name" value="AAA"/>
    <property type="match status" value="1"/>
</dbReference>
<dbReference type="InterPro" id="IPR003593">
    <property type="entry name" value="AAA+_ATPase"/>
</dbReference>
<dbReference type="RefSeq" id="WP_068685059.1">
    <property type="nucleotide sequence ID" value="NZ_LYPA01000065.1"/>
</dbReference>
<dbReference type="Proteomes" id="UP000092024">
    <property type="component" value="Unassembled WGS sequence"/>
</dbReference>
<dbReference type="InterPro" id="IPR017871">
    <property type="entry name" value="ABC_transporter-like_CS"/>
</dbReference>
<dbReference type="PANTHER" id="PTHR42798:SF7">
    <property type="entry name" value="ALPHA-D-RIBOSE 1-METHYLPHOSPHONATE 5-TRIPHOSPHATE SYNTHASE SUBUNIT PHNL"/>
    <property type="match status" value="1"/>
</dbReference>
<dbReference type="AlphaFoldDB" id="A0A1A5YFR1"/>
<evidence type="ECO:0000256" key="3">
    <source>
        <dbReference type="ARBA" id="ARBA00022741"/>
    </source>
</evidence>
<dbReference type="EMBL" id="LYPA01000065">
    <property type="protein sequence ID" value="OBR64417.1"/>
    <property type="molecule type" value="Genomic_DNA"/>
</dbReference>
<keyword evidence="7" id="KW-1185">Reference proteome</keyword>
<reference evidence="6 7" key="1">
    <citation type="submission" date="2016-05" db="EMBL/GenBank/DDBJ databases">
        <title>Paenibacillus oryzae. sp. nov., isolated from the rice root.</title>
        <authorList>
            <person name="Zhang J."/>
            <person name="Zhang X."/>
        </authorList>
    </citation>
    <scope>NUCLEOTIDE SEQUENCE [LARGE SCALE GENOMIC DNA]</scope>
    <source>
        <strain evidence="6 7">1DrF-4</strain>
    </source>
</reference>
<dbReference type="Gene3D" id="3.40.50.300">
    <property type="entry name" value="P-loop containing nucleotide triphosphate hydrolases"/>
    <property type="match status" value="1"/>
</dbReference>
<evidence type="ECO:0000256" key="4">
    <source>
        <dbReference type="ARBA" id="ARBA00022840"/>
    </source>
</evidence>
<gene>
    <name evidence="6" type="ORF">A7K91_13040</name>
</gene>
<accession>A0A1A5YFR1</accession>
<evidence type="ECO:0000256" key="2">
    <source>
        <dbReference type="ARBA" id="ARBA00022448"/>
    </source>
</evidence>
<dbReference type="Pfam" id="PF00005">
    <property type="entry name" value="ABC_tran"/>
    <property type="match status" value="1"/>
</dbReference>
<organism evidence="6 7">
    <name type="scientific">Paenibacillus oryzae</name>
    <dbReference type="NCBI Taxonomy" id="1844972"/>
    <lineage>
        <taxon>Bacteria</taxon>
        <taxon>Bacillati</taxon>
        <taxon>Bacillota</taxon>
        <taxon>Bacilli</taxon>
        <taxon>Bacillales</taxon>
        <taxon>Paenibacillaceae</taxon>
        <taxon>Paenibacillus</taxon>
    </lineage>
</organism>
<protein>
    <submittedName>
        <fullName evidence="6">Bacitracin ABC transporter ATP-binding protein</fullName>
    </submittedName>
</protein>
<dbReference type="InterPro" id="IPR017911">
    <property type="entry name" value="MacB-like_ATP-bd"/>
</dbReference>
<name>A0A1A5YFR1_9BACL</name>
<evidence type="ECO:0000259" key="5">
    <source>
        <dbReference type="PROSITE" id="PS50893"/>
    </source>
</evidence>